<evidence type="ECO:0000313" key="1">
    <source>
        <dbReference type="EMBL" id="TMI76001.1"/>
    </source>
</evidence>
<protein>
    <recommendedName>
        <fullName evidence="3">DUF1990 domain-containing protein</fullName>
    </recommendedName>
</protein>
<comment type="caution">
    <text evidence="1">The sequence shown here is derived from an EMBL/GenBank/DDBJ whole genome shotgun (WGS) entry which is preliminary data.</text>
</comment>
<dbReference type="EMBL" id="VBAP01000032">
    <property type="protein sequence ID" value="TMI76001.1"/>
    <property type="molecule type" value="Genomic_DNA"/>
</dbReference>
<gene>
    <name evidence="1" type="ORF">E6H05_05045</name>
</gene>
<dbReference type="Proteomes" id="UP000318834">
    <property type="component" value="Unassembled WGS sequence"/>
</dbReference>
<proteinExistence type="predicted"/>
<organism evidence="1 2">
    <name type="scientific">Candidatus Segetimicrobium genomatis</name>
    <dbReference type="NCBI Taxonomy" id="2569760"/>
    <lineage>
        <taxon>Bacteria</taxon>
        <taxon>Bacillati</taxon>
        <taxon>Candidatus Sysuimicrobiota</taxon>
        <taxon>Candidatus Sysuimicrobiia</taxon>
        <taxon>Candidatus Sysuimicrobiales</taxon>
        <taxon>Candidatus Segetimicrobiaceae</taxon>
        <taxon>Candidatus Segetimicrobium</taxon>
    </lineage>
</organism>
<reference evidence="1 2" key="1">
    <citation type="journal article" date="2019" name="Nat. Microbiol.">
        <title>Mediterranean grassland soil C-N compound turnover is dependent on rainfall and depth, and is mediated by genomically divergent microorganisms.</title>
        <authorList>
            <person name="Diamond S."/>
            <person name="Andeer P.F."/>
            <person name="Li Z."/>
            <person name="Crits-Christoph A."/>
            <person name="Burstein D."/>
            <person name="Anantharaman K."/>
            <person name="Lane K.R."/>
            <person name="Thomas B.C."/>
            <person name="Pan C."/>
            <person name="Northen T.R."/>
            <person name="Banfield J.F."/>
        </authorList>
    </citation>
    <scope>NUCLEOTIDE SEQUENCE [LARGE SCALE GENOMIC DNA]</scope>
    <source>
        <strain evidence="1">NP_8</strain>
    </source>
</reference>
<dbReference type="AlphaFoldDB" id="A0A537IXG2"/>
<evidence type="ECO:0000313" key="2">
    <source>
        <dbReference type="Proteomes" id="UP000318834"/>
    </source>
</evidence>
<name>A0A537IXG2_9BACT</name>
<evidence type="ECO:0008006" key="3">
    <source>
        <dbReference type="Google" id="ProtNLM"/>
    </source>
</evidence>
<accession>A0A537IXG2</accession>
<sequence length="187" mass="20815">MLIDAFMPRYDFREVHSVVIRSAAASVFKAIRSVTPAEMPLVGTLYALRALPNRLLGRGPGIRPEVQRSLLDQALQGGFVLLAETPQQEIVVGTVGAFWSLRGGPSVTLASAEEFITFARPGYAKAAMNFSMEPLDGDIRLRTETRVLATDPVSRRRFARYWMVIHAGSALIRRMWLRAIKQRAEMG</sequence>